<proteinExistence type="predicted"/>
<reference evidence="1" key="2">
    <citation type="journal article" date="2016" name="Front. Microbiol.">
        <title>The Regulatory Protein RosR Affects Rhizobium leguminosarum bv. trifolii Protein Profiles, Cell Surface Properties, and Symbiosis with Clover.</title>
        <authorList>
            <person name="Rachwal K."/>
            <person name="Boguszewska A."/>
            <person name="Kopcinska J."/>
            <person name="Karas M."/>
            <person name="Tchorzewski M."/>
            <person name="Janczarek M."/>
        </authorList>
    </citation>
    <scope>NUCLEOTIDE SEQUENCE</scope>
    <source>
        <strain evidence="1">Rt24.2</strain>
    </source>
</reference>
<protein>
    <submittedName>
        <fullName evidence="1">Uncharacterized protein</fullName>
    </submittedName>
</protein>
<organism evidence="1">
    <name type="scientific">Rhizobium leguminosarum bv. trifolii</name>
    <dbReference type="NCBI Taxonomy" id="386"/>
    <lineage>
        <taxon>Bacteria</taxon>
        <taxon>Pseudomonadati</taxon>
        <taxon>Pseudomonadota</taxon>
        <taxon>Alphaproteobacteria</taxon>
        <taxon>Hyphomicrobiales</taxon>
        <taxon>Rhizobiaceae</taxon>
        <taxon>Rhizobium/Agrobacterium group</taxon>
        <taxon>Rhizobium</taxon>
    </lineage>
</organism>
<reference evidence="1" key="1">
    <citation type="journal article" date="2015" name="BMC Genomics">
        <title>Transcriptome profiling of a Rhizobium leguminosarum bv. trifolii rosR mutant reveals the role of the transcriptional regulator RosR in motility, synthesis of cell-surface components, and other cellular processes.</title>
        <authorList>
            <person name="Rachwal K."/>
            <person name="Matczynska E."/>
            <person name="Janczarek M."/>
        </authorList>
    </citation>
    <scope>NUCLEOTIDE SEQUENCE</scope>
    <source>
        <strain evidence="1">Rt24.2</strain>
    </source>
</reference>
<name>A0A1C9HVN4_RHILT</name>
<dbReference type="EMBL" id="KX488373">
    <property type="protein sequence ID" value="AOO90737.1"/>
    <property type="molecule type" value="Genomic_DNA"/>
</dbReference>
<evidence type="ECO:0000313" key="1">
    <source>
        <dbReference type="EMBL" id="AOO90737.1"/>
    </source>
</evidence>
<dbReference type="AlphaFoldDB" id="A0A1C9HVN4"/>
<accession>A0A1C9HVN4</accession>
<sequence length="38" mass="4133">MAASILSAKNTDVTEPVMYSRIANIDPRTHNGGRISNM</sequence>